<evidence type="ECO:0000313" key="2">
    <source>
        <dbReference type="Proteomes" id="UP001215598"/>
    </source>
</evidence>
<keyword evidence="2" id="KW-1185">Reference proteome</keyword>
<reference evidence="1" key="1">
    <citation type="submission" date="2023-03" db="EMBL/GenBank/DDBJ databases">
        <title>Massive genome expansion in bonnet fungi (Mycena s.s.) driven by repeated elements and novel gene families across ecological guilds.</title>
        <authorList>
            <consortium name="Lawrence Berkeley National Laboratory"/>
            <person name="Harder C.B."/>
            <person name="Miyauchi S."/>
            <person name="Viragh M."/>
            <person name="Kuo A."/>
            <person name="Thoen E."/>
            <person name="Andreopoulos B."/>
            <person name="Lu D."/>
            <person name="Skrede I."/>
            <person name="Drula E."/>
            <person name="Henrissat B."/>
            <person name="Morin E."/>
            <person name="Kohler A."/>
            <person name="Barry K."/>
            <person name="LaButti K."/>
            <person name="Morin E."/>
            <person name="Salamov A."/>
            <person name="Lipzen A."/>
            <person name="Mereny Z."/>
            <person name="Hegedus B."/>
            <person name="Baldrian P."/>
            <person name="Stursova M."/>
            <person name="Weitz H."/>
            <person name="Taylor A."/>
            <person name="Grigoriev I.V."/>
            <person name="Nagy L.G."/>
            <person name="Martin F."/>
            <person name="Kauserud H."/>
        </authorList>
    </citation>
    <scope>NUCLEOTIDE SEQUENCE</scope>
    <source>
        <strain evidence="1">CBHHK182m</strain>
    </source>
</reference>
<accession>A0AAD7JGE4</accession>
<proteinExistence type="predicted"/>
<organism evidence="1 2">
    <name type="scientific">Mycena metata</name>
    <dbReference type="NCBI Taxonomy" id="1033252"/>
    <lineage>
        <taxon>Eukaryota</taxon>
        <taxon>Fungi</taxon>
        <taxon>Dikarya</taxon>
        <taxon>Basidiomycota</taxon>
        <taxon>Agaricomycotina</taxon>
        <taxon>Agaricomycetes</taxon>
        <taxon>Agaricomycetidae</taxon>
        <taxon>Agaricales</taxon>
        <taxon>Marasmiineae</taxon>
        <taxon>Mycenaceae</taxon>
        <taxon>Mycena</taxon>
    </lineage>
</organism>
<gene>
    <name evidence="1" type="ORF">B0H16DRAFT_1454780</name>
</gene>
<evidence type="ECO:0000313" key="1">
    <source>
        <dbReference type="EMBL" id="KAJ7764236.1"/>
    </source>
</evidence>
<dbReference type="AlphaFoldDB" id="A0AAD7JGE4"/>
<dbReference type="Proteomes" id="UP001215598">
    <property type="component" value="Unassembled WGS sequence"/>
</dbReference>
<comment type="caution">
    <text evidence="1">The sequence shown here is derived from an EMBL/GenBank/DDBJ whole genome shotgun (WGS) entry which is preliminary data.</text>
</comment>
<dbReference type="EMBL" id="JARKIB010000028">
    <property type="protein sequence ID" value="KAJ7764236.1"/>
    <property type="molecule type" value="Genomic_DNA"/>
</dbReference>
<sequence>MIEISSFLDVSLESYEDLEKFWLQGLKKGGLVHDGVEQSSTPPRFAFLPQPQNRIADAICGRYGQILVSQSAWPMYGPRSASELWDSTKANGFLLFAVVAIELTVRNTSRSADELWDSKKANASSVDQAFFLFAIVAIALTVRVLPLPHGAPNSCYEASPVRMRMFEDEIRILVDQTTTELSSDSLSTAILYILAVSGC</sequence>
<name>A0AAD7JGE4_9AGAR</name>
<protein>
    <submittedName>
        <fullName evidence="1">Uncharacterized protein</fullName>
    </submittedName>
</protein>